<dbReference type="SMART" id="SM00881">
    <property type="entry name" value="CoA_binding"/>
    <property type="match status" value="1"/>
</dbReference>
<dbReference type="InterPro" id="IPR016102">
    <property type="entry name" value="Succinyl-CoA_synth-like"/>
</dbReference>
<dbReference type="PRINTS" id="PR01798">
    <property type="entry name" value="SCOASYNTHASE"/>
</dbReference>
<dbReference type="RefSeq" id="WP_059060171.1">
    <property type="nucleotide sequence ID" value="NZ_LN879502.1"/>
</dbReference>
<dbReference type="NCBIfam" id="TIGR01019">
    <property type="entry name" value="sucCoAalpha"/>
    <property type="match status" value="1"/>
</dbReference>
<evidence type="ECO:0000256" key="5">
    <source>
        <dbReference type="HAMAP-Rule" id="MF_01988"/>
    </source>
</evidence>
<dbReference type="GO" id="GO:0004776">
    <property type="term" value="F:succinate-CoA ligase (GDP-forming) activity"/>
    <property type="evidence" value="ECO:0007669"/>
    <property type="project" value="TreeGrafter"/>
</dbReference>
<keyword evidence="2 5" id="KW-0436">Ligase</keyword>
<dbReference type="InterPro" id="IPR005810">
    <property type="entry name" value="CoA_lig_alpha"/>
</dbReference>
<dbReference type="KEGG" id="pnl:PNK_0568"/>
<dbReference type="NCBIfam" id="NF004230">
    <property type="entry name" value="PRK05678.1"/>
    <property type="match status" value="1"/>
</dbReference>
<comment type="catalytic activity">
    <reaction evidence="5">
        <text>GTP + succinate + CoA = succinyl-CoA + GDP + phosphate</text>
        <dbReference type="Rhea" id="RHEA:22120"/>
        <dbReference type="ChEBI" id="CHEBI:30031"/>
        <dbReference type="ChEBI" id="CHEBI:37565"/>
        <dbReference type="ChEBI" id="CHEBI:43474"/>
        <dbReference type="ChEBI" id="CHEBI:57287"/>
        <dbReference type="ChEBI" id="CHEBI:57292"/>
        <dbReference type="ChEBI" id="CHEBI:58189"/>
    </reaction>
</comment>
<dbReference type="InterPro" id="IPR033847">
    <property type="entry name" value="Citrt_syn/SCS-alpha_CS"/>
</dbReference>
<dbReference type="PROSITE" id="PS00399">
    <property type="entry name" value="SUCCINYL_COA_LIG_2"/>
    <property type="match status" value="1"/>
</dbReference>
<dbReference type="STRING" id="389348.PNK_0568"/>
<accession>A0A0U5JBM7</accession>
<dbReference type="InterPro" id="IPR036291">
    <property type="entry name" value="NAD(P)-bd_dom_sf"/>
</dbReference>
<feature type="active site" description="Tele-phosphohistidine intermediate" evidence="5 6">
    <location>
        <position position="248"/>
    </location>
</feature>
<sequence>MAILVNQHTRIITQGITGKAGRFHTEQGMLYAPTYFGGVTPGKGGGEILGLPIFDTVWEAKQATQCNASLIFVPPPFAKDAILEAEEAGIELIVCITEGIPIRDMLKVSQIMRASKTSRLVGPNCPGVITPGECKMGIMPGYIHRKGDIGIVSRSGTLTYEAVWQTTSLGLGQSTCVGIGGDPLNGTNFIDILYLFEKDPETKAILLIGEIGGSAEEEAAEWIKQHSTKPVAAFIAGQTAPSGRRMGHAGAIVSGNQGTASSKISALKDAGVVVADTPAEMGLAIQKALQLCDLT</sequence>
<dbReference type="GO" id="GO:0006099">
    <property type="term" value="P:tricarboxylic acid cycle"/>
    <property type="evidence" value="ECO:0007669"/>
    <property type="project" value="UniProtKB-UniRule"/>
</dbReference>
<evidence type="ECO:0000313" key="10">
    <source>
        <dbReference type="EMBL" id="CUI16196.1"/>
    </source>
</evidence>
<dbReference type="InterPro" id="IPR017440">
    <property type="entry name" value="Cit_synth/succinyl-CoA_lig_AS"/>
</dbReference>
<feature type="binding site" evidence="5">
    <location>
        <begin position="17"/>
        <end position="20"/>
    </location>
    <ligand>
        <name>CoA</name>
        <dbReference type="ChEBI" id="CHEBI:57287"/>
    </ligand>
</feature>
<dbReference type="Pfam" id="PF02629">
    <property type="entry name" value="CoA_binding"/>
    <property type="match status" value="1"/>
</dbReference>
<evidence type="ECO:0000256" key="6">
    <source>
        <dbReference type="PIRSR" id="PIRSR001553-1"/>
    </source>
</evidence>
<dbReference type="PIRSF" id="PIRSF001553">
    <property type="entry name" value="SucCS_alpha"/>
    <property type="match status" value="1"/>
</dbReference>
<evidence type="ECO:0000256" key="7">
    <source>
        <dbReference type="RuleBase" id="RU000677"/>
    </source>
</evidence>
<gene>
    <name evidence="5 10" type="primary">sucD</name>
    <name evidence="10" type="ORF">PNK_0568</name>
</gene>
<dbReference type="UniPathway" id="UPA00223">
    <property type="reaction ID" value="UER00999"/>
</dbReference>
<feature type="binding site" evidence="5">
    <location>
        <begin position="96"/>
        <end position="98"/>
    </location>
    <ligand>
        <name>CoA</name>
        <dbReference type="ChEBI" id="CHEBI:57287"/>
    </ligand>
</feature>
<feature type="binding site" evidence="5">
    <location>
        <position position="43"/>
    </location>
    <ligand>
        <name>CoA</name>
        <dbReference type="ChEBI" id="CHEBI:57287"/>
    </ligand>
</feature>
<dbReference type="GO" id="GO:0004775">
    <property type="term" value="F:succinate-CoA ligase (ADP-forming) activity"/>
    <property type="evidence" value="ECO:0007669"/>
    <property type="project" value="UniProtKB-UniRule"/>
</dbReference>
<evidence type="ECO:0000256" key="8">
    <source>
        <dbReference type="RuleBase" id="RU000699"/>
    </source>
</evidence>
<dbReference type="EC" id="6.2.1.5" evidence="5"/>
<keyword evidence="3 5" id="KW-0547">Nucleotide-binding</keyword>
<feature type="binding site" evidence="5">
    <location>
        <position position="160"/>
    </location>
    <ligand>
        <name>substrate</name>
        <note>ligand shared with subunit beta</note>
    </ligand>
</feature>
<evidence type="ECO:0000256" key="1">
    <source>
        <dbReference type="ARBA" id="ARBA00022532"/>
    </source>
</evidence>
<proteinExistence type="inferred from homology"/>
<dbReference type="SUPFAM" id="SSF52210">
    <property type="entry name" value="Succinyl-CoA synthetase domains"/>
    <property type="match status" value="1"/>
</dbReference>
<dbReference type="Gene3D" id="3.40.50.261">
    <property type="entry name" value="Succinyl-CoA synthetase domains"/>
    <property type="match status" value="1"/>
</dbReference>
<comment type="catalytic activity">
    <reaction evidence="5 8">
        <text>succinate + ATP + CoA = succinyl-CoA + ADP + phosphate</text>
        <dbReference type="Rhea" id="RHEA:17661"/>
        <dbReference type="ChEBI" id="CHEBI:30031"/>
        <dbReference type="ChEBI" id="CHEBI:30616"/>
        <dbReference type="ChEBI" id="CHEBI:43474"/>
        <dbReference type="ChEBI" id="CHEBI:57287"/>
        <dbReference type="ChEBI" id="CHEBI:57292"/>
        <dbReference type="ChEBI" id="CHEBI:456216"/>
        <dbReference type="EC" id="6.2.1.5"/>
    </reaction>
</comment>
<dbReference type="FunFam" id="3.40.50.261:FF:000002">
    <property type="entry name" value="Succinate--CoA ligase [ADP-forming] subunit alpha"/>
    <property type="match status" value="1"/>
</dbReference>
<keyword evidence="1 5" id="KW-0816">Tricarboxylic acid cycle</keyword>
<dbReference type="Gene3D" id="3.40.50.720">
    <property type="entry name" value="NAD(P)-binding Rossmann-like Domain"/>
    <property type="match status" value="1"/>
</dbReference>
<dbReference type="PANTHER" id="PTHR11117">
    <property type="entry name" value="SUCCINYL-COA LIGASE SUBUNIT ALPHA"/>
    <property type="match status" value="1"/>
</dbReference>
<dbReference type="Pfam" id="PF00549">
    <property type="entry name" value="Ligase_CoA"/>
    <property type="match status" value="1"/>
</dbReference>
<dbReference type="AlphaFoldDB" id="A0A0U5JBM7"/>
<dbReference type="PATRIC" id="fig|389348.3.peg.625"/>
<evidence type="ECO:0000256" key="2">
    <source>
        <dbReference type="ARBA" id="ARBA00022598"/>
    </source>
</evidence>
<dbReference type="PROSITE" id="PS01216">
    <property type="entry name" value="SUCCINYL_COA_LIG_1"/>
    <property type="match status" value="1"/>
</dbReference>
<comment type="subunit">
    <text evidence="5 8">Heterotetramer of two alpha and two beta subunits.</text>
</comment>
<comment type="pathway">
    <text evidence="5 8">Carbohydrate metabolism; tricarboxylic acid cycle; succinate from succinyl-CoA (ligase route): step 1/1.</text>
</comment>
<dbReference type="PANTHER" id="PTHR11117:SF2">
    <property type="entry name" value="SUCCINATE--COA LIGASE [ADP_GDP-FORMING] SUBUNIT ALPHA, MITOCHONDRIAL"/>
    <property type="match status" value="1"/>
</dbReference>
<evidence type="ECO:0000313" key="11">
    <source>
        <dbReference type="Proteomes" id="UP000069902"/>
    </source>
</evidence>
<dbReference type="HAMAP" id="MF_01988">
    <property type="entry name" value="Succ_CoA_alpha"/>
    <property type="match status" value="1"/>
</dbReference>
<name>A0A0U5JBM7_9BACT</name>
<dbReference type="EMBL" id="LN879502">
    <property type="protein sequence ID" value="CUI16196.1"/>
    <property type="molecule type" value="Genomic_DNA"/>
</dbReference>
<dbReference type="InParanoid" id="A0A0U5JBM7"/>
<dbReference type="Proteomes" id="UP000069902">
    <property type="component" value="Chromosome cPNK"/>
</dbReference>
<dbReference type="GO" id="GO:0009361">
    <property type="term" value="C:succinate-CoA ligase complex (ADP-forming)"/>
    <property type="evidence" value="ECO:0007669"/>
    <property type="project" value="TreeGrafter"/>
</dbReference>
<dbReference type="FunFam" id="3.40.50.720:FF:000277">
    <property type="entry name" value="Succinate--CoA ligase [ADP-forming] subunit alpha"/>
    <property type="match status" value="1"/>
</dbReference>
<protein>
    <recommendedName>
        <fullName evidence="5">Succinate--CoA ligase [ADP-forming] subunit alpha</fullName>
        <ecNumber evidence="5">6.2.1.5</ecNumber>
    </recommendedName>
    <alternativeName>
        <fullName evidence="5">Succinyl-CoA synthetase subunit alpha</fullName>
        <shortName evidence="5">SCS-alpha</shortName>
    </alternativeName>
</protein>
<feature type="domain" description="CoA-binding" evidence="9">
    <location>
        <begin position="4"/>
        <end position="100"/>
    </location>
</feature>
<comment type="similarity">
    <text evidence="4 5 7">Belongs to the succinate/malate CoA ligase alpha subunit family.</text>
</comment>
<evidence type="ECO:0000256" key="3">
    <source>
        <dbReference type="ARBA" id="ARBA00022741"/>
    </source>
</evidence>
<evidence type="ECO:0000259" key="9">
    <source>
        <dbReference type="SMART" id="SM00881"/>
    </source>
</evidence>
<reference evidence="11" key="1">
    <citation type="submission" date="2015-09" db="EMBL/GenBank/DDBJ databases">
        <authorList>
            <person name="Bertelli C."/>
        </authorList>
    </citation>
    <scope>NUCLEOTIDE SEQUENCE [LARGE SCALE GENOMIC DNA]</scope>
    <source>
        <strain evidence="11">KNic</strain>
    </source>
</reference>
<keyword evidence="11" id="KW-1185">Reference proteome</keyword>
<comment type="function">
    <text evidence="5 8">Succinyl-CoA synthetase functions in the citric acid cycle (TCA), coupling the hydrolysis of succinyl-CoA to the synthesis of either ATP or GTP and thus represents the only step of substrate-level phosphorylation in the TCA. The alpha subunit of the enzyme binds the substrates coenzyme A and phosphate, while succinate binding and nucleotide specificity is provided by the beta subunit.</text>
</comment>
<dbReference type="FunCoup" id="A0A0U5JBM7">
    <property type="interactions" value="395"/>
</dbReference>
<dbReference type="InterPro" id="IPR003781">
    <property type="entry name" value="CoA-bd"/>
</dbReference>
<evidence type="ECO:0000256" key="4">
    <source>
        <dbReference type="ARBA" id="ARBA00060724"/>
    </source>
</evidence>
<dbReference type="InterPro" id="IPR005811">
    <property type="entry name" value="SUCC_ACL_C"/>
</dbReference>
<organism evidence="10 11">
    <name type="scientific">Candidatus Protochlamydia naegleriophila</name>
    <dbReference type="NCBI Taxonomy" id="389348"/>
    <lineage>
        <taxon>Bacteria</taxon>
        <taxon>Pseudomonadati</taxon>
        <taxon>Chlamydiota</taxon>
        <taxon>Chlamydiia</taxon>
        <taxon>Parachlamydiales</taxon>
        <taxon>Parachlamydiaceae</taxon>
        <taxon>Candidatus Protochlamydia</taxon>
    </lineage>
</organism>
<dbReference type="GO" id="GO:0000166">
    <property type="term" value="F:nucleotide binding"/>
    <property type="evidence" value="ECO:0007669"/>
    <property type="project" value="UniProtKB-KW"/>
</dbReference>
<dbReference type="SUPFAM" id="SSF51735">
    <property type="entry name" value="NAD(P)-binding Rossmann-fold domains"/>
    <property type="match status" value="1"/>
</dbReference>